<evidence type="ECO:0000313" key="6">
    <source>
        <dbReference type="EMBL" id="AVO42931.1"/>
    </source>
</evidence>
<dbReference type="Pfam" id="PF04405">
    <property type="entry name" value="ScdA_N"/>
    <property type="match status" value="1"/>
</dbReference>
<dbReference type="PANTHER" id="PTHR36438:SF1">
    <property type="entry name" value="IRON-SULFUR CLUSTER REPAIR PROTEIN YTFE"/>
    <property type="match status" value="1"/>
</dbReference>
<evidence type="ECO:0000256" key="1">
    <source>
        <dbReference type="ARBA" id="ARBA00004496"/>
    </source>
</evidence>
<dbReference type="Gene3D" id="1.20.120.520">
    <property type="entry name" value="nmb1532 protein domain like"/>
    <property type="match status" value="1"/>
</dbReference>
<dbReference type="EMBL" id="CP027669">
    <property type="protein sequence ID" value="AVO42931.1"/>
    <property type="molecule type" value="Genomic_DNA"/>
</dbReference>
<gene>
    <name evidence="6" type="ORF">C6571_17950</name>
</gene>
<dbReference type="PANTHER" id="PTHR36438">
    <property type="entry name" value="IRON-SULFUR CLUSTER REPAIR PROTEIN YTFE"/>
    <property type="match status" value="1"/>
</dbReference>
<organism evidence="6 7">
    <name type="scientific">Simplicispira suum</name>
    <dbReference type="NCBI Taxonomy" id="2109915"/>
    <lineage>
        <taxon>Bacteria</taxon>
        <taxon>Pseudomonadati</taxon>
        <taxon>Pseudomonadota</taxon>
        <taxon>Betaproteobacteria</taxon>
        <taxon>Burkholderiales</taxon>
        <taxon>Comamonadaceae</taxon>
        <taxon>Simplicispira</taxon>
    </lineage>
</organism>
<keyword evidence="2" id="KW-0963">Cytoplasm</keyword>
<dbReference type="GO" id="GO:0046872">
    <property type="term" value="F:metal ion binding"/>
    <property type="evidence" value="ECO:0007669"/>
    <property type="project" value="UniProtKB-KW"/>
</dbReference>
<dbReference type="OrthoDB" id="9797132at2"/>
<keyword evidence="7" id="KW-1185">Reference proteome</keyword>
<dbReference type="CDD" id="cd12108">
    <property type="entry name" value="Hr-like"/>
    <property type="match status" value="1"/>
</dbReference>
<dbReference type="KEGG" id="simp:C6571_17950"/>
<dbReference type="Proteomes" id="UP000239326">
    <property type="component" value="Chromosome"/>
</dbReference>
<name>A0A2S0N4P8_9BURK</name>
<keyword evidence="4" id="KW-0408">Iron</keyword>
<evidence type="ECO:0000256" key="4">
    <source>
        <dbReference type="ARBA" id="ARBA00023004"/>
    </source>
</evidence>
<dbReference type="NCBIfam" id="NF008221">
    <property type="entry name" value="PRK10992.1"/>
    <property type="match status" value="1"/>
</dbReference>
<sequence>MNARVDALGSAAAVSPDASIGSIAVQLPGATAVFRRLKLDFCCGGNVALAQAVADKGLVLDSVLAELSALQRPAAAPETATPAQLVDHIVTRFHDVHRQQLPELIRMARRVEAVHRENPHVPAGLGDLLEAMQAELFTHMHKEEAILFPMLKAGGNPFVSQPIGMMRAEHVDHGAELERLMALTNDANPPAGACNTWRALYTGIGQFADDLINHIHTENNVLFPQFEPAAAGSGDCGSSCGCS</sequence>
<evidence type="ECO:0000256" key="2">
    <source>
        <dbReference type="ARBA" id="ARBA00022490"/>
    </source>
</evidence>
<accession>A0A2S0N4P8</accession>
<feature type="domain" description="Hemerythrin-like" evidence="5">
    <location>
        <begin position="88"/>
        <end position="225"/>
    </location>
</feature>
<protein>
    <submittedName>
        <fullName evidence="6">Iron-sulfur cluster repair di-iron protein</fullName>
    </submittedName>
</protein>
<dbReference type="RefSeq" id="WP_106447906.1">
    <property type="nucleotide sequence ID" value="NZ_CP027669.1"/>
</dbReference>
<comment type="subcellular location">
    <subcellularLocation>
        <location evidence="1">Cytoplasm</location>
    </subcellularLocation>
</comment>
<keyword evidence="3" id="KW-0479">Metal-binding</keyword>
<dbReference type="GO" id="GO:0005737">
    <property type="term" value="C:cytoplasm"/>
    <property type="evidence" value="ECO:0007669"/>
    <property type="project" value="UniProtKB-SubCell"/>
</dbReference>
<evidence type="ECO:0000256" key="3">
    <source>
        <dbReference type="ARBA" id="ARBA00022723"/>
    </source>
</evidence>
<dbReference type="Pfam" id="PF01814">
    <property type="entry name" value="Hemerythrin"/>
    <property type="match status" value="1"/>
</dbReference>
<evidence type="ECO:0000259" key="5">
    <source>
        <dbReference type="Pfam" id="PF01814"/>
    </source>
</evidence>
<reference evidence="6 7" key="1">
    <citation type="submission" date="2018-03" db="EMBL/GenBank/DDBJ databases">
        <title>Genome sequencing of Simplicispira sp.</title>
        <authorList>
            <person name="Kim S.-J."/>
            <person name="Heo J."/>
            <person name="Kwon S.-W."/>
        </authorList>
    </citation>
    <scope>NUCLEOTIDE SEQUENCE [LARGE SCALE GENOMIC DNA]</scope>
    <source>
        <strain evidence="6 7">SC1-8</strain>
    </source>
</reference>
<dbReference type="InterPro" id="IPR019903">
    <property type="entry name" value="RIC_family"/>
</dbReference>
<dbReference type="NCBIfam" id="TIGR03652">
    <property type="entry name" value="FeS_repair_RIC"/>
    <property type="match status" value="1"/>
</dbReference>
<evidence type="ECO:0000313" key="7">
    <source>
        <dbReference type="Proteomes" id="UP000239326"/>
    </source>
</evidence>
<dbReference type="InterPro" id="IPR012312">
    <property type="entry name" value="Hemerythrin-like"/>
</dbReference>
<proteinExistence type="predicted"/>
<dbReference type="AlphaFoldDB" id="A0A2S0N4P8"/>